<proteinExistence type="predicted"/>
<name>A0A0F9Z7V8_9MICR</name>
<dbReference type="AlphaFoldDB" id="A0A0F9Z7V8"/>
<organism evidence="1 2">
    <name type="scientific">Vairimorpha ceranae</name>
    <dbReference type="NCBI Taxonomy" id="40302"/>
    <lineage>
        <taxon>Eukaryota</taxon>
        <taxon>Fungi</taxon>
        <taxon>Fungi incertae sedis</taxon>
        <taxon>Microsporidia</taxon>
        <taxon>Nosematidae</taxon>
        <taxon>Vairimorpha</taxon>
    </lineage>
</organism>
<evidence type="ECO:0000313" key="1">
    <source>
        <dbReference type="EMBL" id="KKO74024.1"/>
    </source>
</evidence>
<gene>
    <name evidence="1" type="ORF">AAJ76_1350002</name>
</gene>
<dbReference type="RefSeq" id="XP_024329766.1">
    <property type="nucleotide sequence ID" value="XM_024473991.1"/>
</dbReference>
<dbReference type="Proteomes" id="UP000034350">
    <property type="component" value="Unassembled WGS sequence"/>
</dbReference>
<dbReference type="VEuPathDB" id="MicrosporidiaDB:NCER_101215"/>
<dbReference type="EMBL" id="JPQZ01000135">
    <property type="protein sequence ID" value="KKO74024.1"/>
    <property type="molecule type" value="Genomic_DNA"/>
</dbReference>
<feature type="non-terminal residue" evidence="1">
    <location>
        <position position="1"/>
    </location>
</feature>
<evidence type="ECO:0000313" key="2">
    <source>
        <dbReference type="Proteomes" id="UP000034350"/>
    </source>
</evidence>
<dbReference type="GeneID" id="36318893"/>
<accession>A0A0F9Z7V8</accession>
<keyword evidence="2" id="KW-1185">Reference proteome</keyword>
<protein>
    <submittedName>
        <fullName evidence="1">Uncharacterized protein</fullName>
    </submittedName>
</protein>
<dbReference type="VEuPathDB" id="MicrosporidiaDB:AAJ76_1350002"/>
<reference evidence="1 2" key="1">
    <citation type="journal article" date="2015" name="Environ. Microbiol.">
        <title>Genome analyses suggest the presence of polyploidy and recent human-driven expansions in eight global populations of the honeybee pathogen Nosema ceranae.</title>
        <authorList>
            <person name="Pelin A."/>
            <person name="Selman M."/>
            <person name="Aris-Brosou S."/>
            <person name="Farinelli L."/>
            <person name="Corradi N."/>
        </authorList>
    </citation>
    <scope>NUCLEOTIDE SEQUENCE [LARGE SCALE GENOMIC DNA]</scope>
    <source>
        <strain evidence="1 2">PA08 1199</strain>
    </source>
</reference>
<sequence length="400" mass="47276">RKQCNQISTGNNNTSQFPEQENFKLGKIVDNTLDLGKELQPKSTQSSVLNNPILNTINSQRFKDKNNENFKSPVRKKIKLDDNSKCITSENERYPVQIFQISPNIYYSSTSNHFKPLKQYDGVLNSDKAINDQSDNIKYREIIIHKDKKDLMNKLNDYYAKQFNRYLIYKKNLNYNSAFQNEKVQFNNQQSTNLDLFLDFYREALIRLKFSFNKAKNEKISISKKVIFFGKIDKEFISKLIETKKLYCWRKKSLNKSIEIQIRNIENSFFFKESSCESIKELIVECNMFIKEVVKYFMSFNLTFYLTKGNLKFIYNECEVITQKHTNISQAVQMESIFAIIKMLIGRLERSQDFLGKINRNLKMFFNSVTYLSTDIKWLISPLKDIMDSIDKKYESSESN</sequence>
<comment type="caution">
    <text evidence="1">The sequence shown here is derived from an EMBL/GenBank/DDBJ whole genome shotgun (WGS) entry which is preliminary data.</text>
</comment>